<feature type="compositionally biased region" description="Basic and acidic residues" evidence="2">
    <location>
        <begin position="424"/>
        <end position="434"/>
    </location>
</feature>
<dbReference type="OMA" id="RRDWAQC"/>
<feature type="compositionally biased region" description="Basic and acidic residues" evidence="2">
    <location>
        <begin position="1325"/>
        <end position="1338"/>
    </location>
</feature>
<evidence type="ECO:0000256" key="2">
    <source>
        <dbReference type="SAM" id="MobiDB-lite"/>
    </source>
</evidence>
<dbReference type="STRING" id="7897.ENSLACP00000014648"/>
<feature type="region of interest" description="Disordered" evidence="2">
    <location>
        <begin position="808"/>
        <end position="839"/>
    </location>
</feature>
<reference evidence="5" key="1">
    <citation type="submission" date="2011-08" db="EMBL/GenBank/DDBJ databases">
        <title>The draft genome of Latimeria chalumnae.</title>
        <authorList>
            <person name="Di Palma F."/>
            <person name="Alfoldi J."/>
            <person name="Johnson J."/>
            <person name="Berlin A."/>
            <person name="Gnerre S."/>
            <person name="Jaffe D."/>
            <person name="MacCallum I."/>
            <person name="Young S."/>
            <person name="Walker B.J."/>
            <person name="Lander E."/>
            <person name="Lindblad-Toh K."/>
        </authorList>
    </citation>
    <scope>NUCLEOTIDE SEQUENCE [LARGE SCALE GENOMIC DNA]</scope>
    <source>
        <strain evidence="5">Wild caught</strain>
    </source>
</reference>
<dbReference type="GeneTree" id="ENSGT00530000063607"/>
<dbReference type="EMBL" id="AFYH01137955">
    <property type="status" value="NOT_ANNOTATED_CDS"/>
    <property type="molecule type" value="Genomic_DNA"/>
</dbReference>
<sequence>MQAENSALAMENENQREQYERCLDEVANQVVQALLTQKDLREECLKLRTRVFDLEQQNRTLSVLFQQKVRPASDLLLQKLHSRILDLSSGDLLSEAEKNRSLMQSQSTEVQIHESQQNVKSGIPVLKCQSQLNLTRPSRLYPRSSCSSSELSLSSACSEYSSGSYTWNDGKTCSKTQTSVNWEKRVSVGSSVPSNLSSPVEEIPPTRKKENHILEGLKKLQKRKVPLEPSSLVSKWGYKDCMNSNEGIYSPGIKCGSHSGAKGQSHCKPLEIGLCAEHSKHFIYDSDSHDDADDESSNPALIHQVPSKDCKSYCKKLTHSISDSLFGWEQNGKPLTERISYFSSKERPEKLTSAVNGFQSSVKSCASLKPPILQFSSSTTDIDCKDLNLQLSDIDDIEVLDELHVESSDEKSPSDILINPFSDKQTKNSDRLSEPQKNSLLTSEKGYNKISTYCGDRPKTFAKQHKVIKKTSSEECITVIFDAEDGEPIEFSSHQSGVVSLTRNEISINQQQTLSTAEYTELIPQVNTTCQNEVDARNYTVLESPENQTEQNSSENNTINKKKVGSSIYTSSVNVDKLTLQVPQPQRLIKPIYNVCYKANCVSSVQPVCNQRQNLTKLPNRGKLPQKTNKAFSHENSNPASPSGPQAFLKSPSSPPVKLSRFVKTEGATCNLAAGTDLSIPQHNTQLPQSSKSPCKNNGAASQSNRTTGSPLLPRHHIDPSNYREPPTRDRECELQQEPRSPSPPPPPGRSSSLLIRPNYEHSPPLSIKAGITISTETAKTVSTVSALKSQGVRNIVLLHNQSYTDVQHKKPKDTTDLDLGYPHLNSTQKRENLSEPSHSILKFQSPTKSCTKKCPLKTYQDSPETAIRTSKNSSIIYNQQKCSSTQSTFLAKKGQSHDSLPSSPQCQKTSVSESSESQVHNSQAVPHSFIAENATGLQLSHEKGLKTRIPTGFKALVKSPQLLRKSSTVPGKNEKDNINAASKVTVVSSKSKQDEILPDATTETKHIEETDDRVDNEKKEDPSSGTNKDVTSTHSVENGSNVVDKIDGVENKSFFKRSVSANCKPYLKPALGMNGAKARSQSFSIQIGERPSNPILEGSGKVRTQIITNTTDRGNSLTRQNSTIEGFQNKPGSGSPAAEILSYSPKVTEYSYSRQGSYGSMSSSGSQHGSPSKLPCRTAQKVEGSHTSKCEGNRSPPQKELHSPSPNEKLASKSSKQTSQPEKKSTAPNAKKLQSPTRVEMNMLKRQVSQIIKSEAPERVSGTTSGNVPQPTIEEKVMMGIQENVQKGHGQEKLSTPETKQKTGPSIASWFGFRKSKLPALSGKKSDVSKSKEEKKPGSGFGSKQGKADKKKEKKKTEQQPAGDKDLSKKNENNVALEGVLTSRTDKVPSQEAYCDSQVTTSESTDFSPTTCMVKNHFMKELLNRVDKKTAQQTESGSNHVSYRNVSKGSSQGSTLPSNSINNQGDHKKNTTMKAGMEIQHEMLTKEISVKVAANETEHSSEVACQDHVLVSSCQMRTLDSGIGTFPLPDSTHRATGRHLPKPEHGLETQVFTSQEQELLPSGVLPKAKTLEREVPSATESCSPGEGIISYSVSDPAMVVKVPIPFQSRLPKPATSGK</sequence>
<feature type="region of interest" description="Disordered" evidence="2">
    <location>
        <begin position="1251"/>
        <end position="1375"/>
    </location>
</feature>
<feature type="region of interest" description="Disordered" evidence="2">
    <location>
        <begin position="1429"/>
        <end position="1470"/>
    </location>
</feature>
<evidence type="ECO:0000313" key="4">
    <source>
        <dbReference type="Ensembl" id="ENSLACP00000014648.1"/>
    </source>
</evidence>
<name>H3AYC7_LATCH</name>
<feature type="region of interest" description="Disordered" evidence="2">
    <location>
        <begin position="1110"/>
        <end position="1239"/>
    </location>
</feature>
<dbReference type="Bgee" id="ENSLACG00000012894">
    <property type="expression patterns" value="Expressed in pectoral fin"/>
</dbReference>
<dbReference type="EMBL" id="AFYH01137952">
    <property type="status" value="NOT_ANNOTATED_CDS"/>
    <property type="molecule type" value="Genomic_DNA"/>
</dbReference>
<feature type="compositionally biased region" description="Low complexity" evidence="2">
    <location>
        <begin position="1151"/>
        <end position="1173"/>
    </location>
</feature>
<dbReference type="FunCoup" id="H3AYC7">
    <property type="interactions" value="40"/>
</dbReference>
<feature type="compositionally biased region" description="Polar residues" evidence="2">
    <location>
        <begin position="1213"/>
        <end position="1238"/>
    </location>
</feature>
<dbReference type="EMBL" id="AFYH01137950">
    <property type="status" value="NOT_ANNOTATED_CDS"/>
    <property type="molecule type" value="Genomic_DNA"/>
</dbReference>
<feature type="domain" description="Nck-associated protein 5 C-terminal" evidence="3">
    <location>
        <begin position="1271"/>
        <end position="1579"/>
    </location>
</feature>
<feature type="compositionally biased region" description="Polar residues" evidence="2">
    <location>
        <begin position="679"/>
        <end position="710"/>
    </location>
</feature>
<dbReference type="InterPro" id="IPR032769">
    <property type="entry name" value="NCKAP5_C"/>
</dbReference>
<feature type="compositionally biased region" description="Polar residues" evidence="2">
    <location>
        <begin position="1432"/>
        <end position="1465"/>
    </location>
</feature>
<feature type="compositionally biased region" description="Polar residues" evidence="2">
    <location>
        <begin position="1024"/>
        <end position="1042"/>
    </location>
</feature>
<feature type="region of interest" description="Disordered" evidence="2">
    <location>
        <begin position="679"/>
        <end position="762"/>
    </location>
</feature>
<feature type="compositionally biased region" description="Polar residues" evidence="2">
    <location>
        <begin position="1110"/>
        <end position="1133"/>
    </location>
</feature>
<dbReference type="EMBL" id="AFYH01137956">
    <property type="status" value="NOT_ANNOTATED_CDS"/>
    <property type="molecule type" value="Genomic_DNA"/>
</dbReference>
<feature type="coiled-coil region" evidence="1">
    <location>
        <begin position="5"/>
        <end position="57"/>
    </location>
</feature>
<dbReference type="HOGENOM" id="CLU_002885_0_0_1"/>
<proteinExistence type="predicted"/>
<feature type="compositionally biased region" description="Polar residues" evidence="2">
    <location>
        <begin position="1262"/>
        <end position="1271"/>
    </location>
</feature>
<dbReference type="Ensembl" id="ENSLACT00000014750.1">
    <property type="protein sequence ID" value="ENSLACP00000014648.1"/>
    <property type="gene ID" value="ENSLACG00000012894.2"/>
</dbReference>
<dbReference type="GO" id="GO:0035371">
    <property type="term" value="C:microtubule plus-end"/>
    <property type="evidence" value="ECO:0007669"/>
    <property type="project" value="TreeGrafter"/>
</dbReference>
<feature type="compositionally biased region" description="Basic and acidic residues" evidence="2">
    <location>
        <begin position="1347"/>
        <end position="1373"/>
    </location>
</feature>
<dbReference type="eggNOG" id="ENOG502QWN7">
    <property type="taxonomic scope" value="Eukaryota"/>
</dbReference>
<dbReference type="EMBL" id="AFYH01137953">
    <property type="status" value="NOT_ANNOTATED_CDS"/>
    <property type="molecule type" value="Genomic_DNA"/>
</dbReference>
<dbReference type="PANTHER" id="PTHR21740">
    <property type="entry name" value="NCK-ASSOCIATED PROTEIN 5"/>
    <property type="match status" value="1"/>
</dbReference>
<dbReference type="EMBL" id="AFYH01137954">
    <property type="status" value="NOT_ANNOTATED_CDS"/>
    <property type="molecule type" value="Genomic_DNA"/>
</dbReference>
<feature type="compositionally biased region" description="Basic and acidic residues" evidence="2">
    <location>
        <begin position="1003"/>
        <end position="1023"/>
    </location>
</feature>
<protein>
    <submittedName>
        <fullName evidence="4">NCK associated protein 5</fullName>
    </submittedName>
</protein>
<feature type="region of interest" description="Disordered" evidence="2">
    <location>
        <begin position="616"/>
        <end position="658"/>
    </location>
</feature>
<dbReference type="EMBL" id="AFYH01137951">
    <property type="status" value="NOT_ANNOTATED_CDS"/>
    <property type="molecule type" value="Genomic_DNA"/>
</dbReference>
<feature type="compositionally biased region" description="Polar residues" evidence="2">
    <location>
        <begin position="1294"/>
        <end position="1307"/>
    </location>
</feature>
<dbReference type="PANTHER" id="PTHR21740:SF0">
    <property type="entry name" value="NCK-ASSOCIATED PROTEIN 5"/>
    <property type="match status" value="1"/>
</dbReference>
<dbReference type="GO" id="GO:0001578">
    <property type="term" value="P:microtubule bundle formation"/>
    <property type="evidence" value="ECO:0007669"/>
    <property type="project" value="TreeGrafter"/>
</dbReference>
<evidence type="ECO:0000313" key="5">
    <source>
        <dbReference type="Proteomes" id="UP000008672"/>
    </source>
</evidence>
<dbReference type="GO" id="GO:0007019">
    <property type="term" value="P:microtubule depolymerization"/>
    <property type="evidence" value="ECO:0007669"/>
    <property type="project" value="TreeGrafter"/>
</dbReference>
<feature type="compositionally biased region" description="Polar residues" evidence="2">
    <location>
        <begin position="898"/>
        <end position="921"/>
    </location>
</feature>
<gene>
    <name evidence="4" type="primary">NCKAP5</name>
</gene>
<dbReference type="Pfam" id="PF15246">
    <property type="entry name" value="NCKAP5"/>
    <property type="match status" value="1"/>
</dbReference>
<feature type="compositionally biased region" description="Basic and acidic residues" evidence="2">
    <location>
        <begin position="1184"/>
        <end position="1203"/>
    </location>
</feature>
<feature type="region of interest" description="Disordered" evidence="2">
    <location>
        <begin position="405"/>
        <end position="441"/>
    </location>
</feature>
<dbReference type="EMBL" id="AFYH01137957">
    <property type="status" value="NOT_ANNOTATED_CDS"/>
    <property type="molecule type" value="Genomic_DNA"/>
</dbReference>
<organism evidence="4 5">
    <name type="scientific">Latimeria chalumnae</name>
    <name type="common">Coelacanth</name>
    <dbReference type="NCBI Taxonomy" id="7897"/>
    <lineage>
        <taxon>Eukaryota</taxon>
        <taxon>Metazoa</taxon>
        <taxon>Chordata</taxon>
        <taxon>Craniata</taxon>
        <taxon>Vertebrata</taxon>
        <taxon>Euteleostomi</taxon>
        <taxon>Coelacanthiformes</taxon>
        <taxon>Coelacanthidae</taxon>
        <taxon>Latimeria</taxon>
    </lineage>
</organism>
<dbReference type="EMBL" id="AFYH01137958">
    <property type="status" value="NOT_ANNOTATED_CDS"/>
    <property type="molecule type" value="Genomic_DNA"/>
</dbReference>
<evidence type="ECO:0000259" key="3">
    <source>
        <dbReference type="Pfam" id="PF15246"/>
    </source>
</evidence>
<feature type="region of interest" description="Disordered" evidence="2">
    <location>
        <begin position="889"/>
        <end position="921"/>
    </location>
</feature>
<accession>H3AYC7</accession>
<feature type="compositionally biased region" description="Polar residues" evidence="2">
    <location>
        <begin position="626"/>
        <end position="644"/>
    </location>
</feature>
<dbReference type="EMBL" id="AFYH01137949">
    <property type="status" value="NOT_ANNOTATED_CDS"/>
    <property type="molecule type" value="Genomic_DNA"/>
</dbReference>
<feature type="region of interest" description="Disordered" evidence="2">
    <location>
        <begin position="981"/>
        <end position="1043"/>
    </location>
</feature>
<keyword evidence="5" id="KW-1185">Reference proteome</keyword>
<keyword evidence="1" id="KW-0175">Coiled coil</keyword>
<dbReference type="InParanoid" id="H3AYC7"/>
<dbReference type="InterPro" id="IPR026163">
    <property type="entry name" value="Nckap5l"/>
</dbReference>
<reference evidence="4" key="2">
    <citation type="submission" date="2025-08" db="UniProtKB">
        <authorList>
            <consortium name="Ensembl"/>
        </authorList>
    </citation>
    <scope>IDENTIFICATION</scope>
</reference>
<dbReference type="Proteomes" id="UP000008672">
    <property type="component" value="Unassembled WGS sequence"/>
</dbReference>
<evidence type="ECO:0000256" key="1">
    <source>
        <dbReference type="SAM" id="Coils"/>
    </source>
</evidence>
<reference evidence="4" key="3">
    <citation type="submission" date="2025-09" db="UniProtKB">
        <authorList>
            <consortium name="Ensembl"/>
        </authorList>
    </citation>
    <scope>IDENTIFICATION</scope>
</reference>